<dbReference type="AlphaFoldDB" id="A0A0G4EGH6"/>
<feature type="compositionally biased region" description="Low complexity" evidence="1">
    <location>
        <begin position="422"/>
        <end position="431"/>
    </location>
</feature>
<dbReference type="Proteomes" id="UP000041254">
    <property type="component" value="Unassembled WGS sequence"/>
</dbReference>
<feature type="compositionally biased region" description="Basic and acidic residues" evidence="1">
    <location>
        <begin position="316"/>
        <end position="327"/>
    </location>
</feature>
<proteinExistence type="predicted"/>
<feature type="compositionally biased region" description="Basic and acidic residues" evidence="1">
    <location>
        <begin position="460"/>
        <end position="479"/>
    </location>
</feature>
<feature type="region of interest" description="Disordered" evidence="1">
    <location>
        <begin position="316"/>
        <end position="525"/>
    </location>
</feature>
<keyword evidence="3" id="KW-1185">Reference proteome</keyword>
<feature type="region of interest" description="Disordered" evidence="1">
    <location>
        <begin position="257"/>
        <end position="280"/>
    </location>
</feature>
<evidence type="ECO:0000256" key="1">
    <source>
        <dbReference type="SAM" id="MobiDB-lite"/>
    </source>
</evidence>
<evidence type="ECO:0000313" key="3">
    <source>
        <dbReference type="Proteomes" id="UP000041254"/>
    </source>
</evidence>
<dbReference type="InParanoid" id="A0A0G4EGH6"/>
<accession>A0A0G4EGH6</accession>
<evidence type="ECO:0000313" key="2">
    <source>
        <dbReference type="EMBL" id="CEL95341.1"/>
    </source>
</evidence>
<feature type="region of interest" description="Disordered" evidence="1">
    <location>
        <begin position="1"/>
        <end position="70"/>
    </location>
</feature>
<organism evidence="2 3">
    <name type="scientific">Vitrella brassicaformis (strain CCMP3155)</name>
    <dbReference type="NCBI Taxonomy" id="1169540"/>
    <lineage>
        <taxon>Eukaryota</taxon>
        <taxon>Sar</taxon>
        <taxon>Alveolata</taxon>
        <taxon>Colpodellida</taxon>
        <taxon>Vitrellaceae</taxon>
        <taxon>Vitrella</taxon>
    </lineage>
</organism>
<feature type="compositionally biased region" description="Polar residues" evidence="1">
    <location>
        <begin position="269"/>
        <end position="278"/>
    </location>
</feature>
<feature type="compositionally biased region" description="Low complexity" evidence="1">
    <location>
        <begin position="498"/>
        <end position="521"/>
    </location>
</feature>
<feature type="compositionally biased region" description="Basic and acidic residues" evidence="1">
    <location>
        <begin position="27"/>
        <end position="36"/>
    </location>
</feature>
<sequence length="570" mass="60198">MTRPHFDENSPSTHAGERTQPHRHRFDVHMKHEDHTRHHHPNRGVSDPSAFRPCSSHSVTGEETPGLAGFLPSRQGKYAATTHRTLLADSPISLPAGQTHVPHVDEAMAKGSAAGGAMGSSLADRRQRAMLSVAIPQRAKEGEVAGAGGRSPSGVGDECVTPMTAPPHCRTRKGGAYSPLPGWHESTGVARDVYEAVKEQGPPFPKFQLLKGLTLEQARFAGIIRHKSRQQPVPLSASPHPVTNTTTTCSYRRRHTLATHHQHQHQQQGSPSISTPQTPVILGADPRSPASHRVKLNLEAALGFDTASPIVSPVDEKAEWGKDEPNGADKTTAGLRARGDRRAHTSGSFLSPGSAAQHGHGHGGWRGFNRHSSLPLSLHTGSGGGAGAGGRSTVSPRLFALPEGSTPTDWERLHDAANGTGAASASSSSSSCVLLGAPPPPAPPPFPIQQEPKSAPPNVDAHEQWGDRRDGVREEDVVKSARGKSPQITLTSPLGHKAALAQPPAAAAAAQPSSPMSEASPAPVPPAPTTLPAVMVRMGALLDLWKLMQTVQGVNVEDTLRAFAPSRYED</sequence>
<name>A0A0G4EGH6_VITBC</name>
<dbReference type="EMBL" id="CDMY01000227">
    <property type="protein sequence ID" value="CEL95341.1"/>
    <property type="molecule type" value="Genomic_DNA"/>
</dbReference>
<gene>
    <name evidence="2" type="ORF">Vbra_11771</name>
</gene>
<reference evidence="2 3" key="1">
    <citation type="submission" date="2014-11" db="EMBL/GenBank/DDBJ databases">
        <authorList>
            <person name="Zhu J."/>
            <person name="Qi W."/>
            <person name="Song R."/>
        </authorList>
    </citation>
    <scope>NUCLEOTIDE SEQUENCE [LARGE SCALE GENOMIC DNA]</scope>
</reference>
<feature type="compositionally biased region" description="Gly residues" evidence="1">
    <location>
        <begin position="381"/>
        <end position="390"/>
    </location>
</feature>
<feature type="compositionally biased region" description="Pro residues" evidence="1">
    <location>
        <begin position="437"/>
        <end position="447"/>
    </location>
</feature>
<dbReference type="VEuPathDB" id="CryptoDB:Vbra_11771"/>
<protein>
    <submittedName>
        <fullName evidence="2">Uncharacterized protein</fullName>
    </submittedName>
</protein>